<evidence type="ECO:0000313" key="1">
    <source>
        <dbReference type="EMBL" id="MDR6966146.1"/>
    </source>
</evidence>
<name>A0ABU1TJY3_9FLAO</name>
<protein>
    <submittedName>
        <fullName evidence="1">Uncharacterized protein</fullName>
    </submittedName>
</protein>
<accession>A0ABU1TJY3</accession>
<dbReference type="EMBL" id="JAVDVI010000001">
    <property type="protein sequence ID" value="MDR6966146.1"/>
    <property type="molecule type" value="Genomic_DNA"/>
</dbReference>
<keyword evidence="2" id="KW-1185">Reference proteome</keyword>
<reference evidence="1 2" key="1">
    <citation type="submission" date="2023-07" db="EMBL/GenBank/DDBJ databases">
        <title>Sorghum-associated microbial communities from plants grown in Nebraska, USA.</title>
        <authorList>
            <person name="Schachtman D."/>
        </authorList>
    </citation>
    <scope>NUCLEOTIDE SEQUENCE [LARGE SCALE GENOMIC DNA]</scope>
    <source>
        <strain evidence="1 2">3773</strain>
    </source>
</reference>
<gene>
    <name evidence="1" type="ORF">J2X31_000139</name>
</gene>
<sequence>MTIEEKIKILIENEIPKEGINEILKGALFFEKTNGVSTSEYWKSKELTNRDEFYIVLNSYFGLIGAINENPENNEWRLKFDVAFLFQLKSNAQSAKSIELLTNNKCYADALVICRTLISRLNLLILCALNPDLFNIWLKNPKEKIFLDGQIRNELKNNNISLPTHLYEFYSEITHGQVQGLGEIGYFEQGLFADVKPAENQIWVTAKFIIATIYFTVLCMAVQDCEGKNIPERFKNHLILFEFFQKKYLVHNRIDQIWTFLLEDRHIEKAGKDESIFGRNYDFNGLKEQIIKFHRKGQKKKLSKKYDLNENKN</sequence>
<dbReference type="Proteomes" id="UP001255185">
    <property type="component" value="Unassembled WGS sequence"/>
</dbReference>
<evidence type="ECO:0000313" key="2">
    <source>
        <dbReference type="Proteomes" id="UP001255185"/>
    </source>
</evidence>
<comment type="caution">
    <text evidence="1">The sequence shown here is derived from an EMBL/GenBank/DDBJ whole genome shotgun (WGS) entry which is preliminary data.</text>
</comment>
<organism evidence="1 2">
    <name type="scientific">Flavobacterium arsenatis</name>
    <dbReference type="NCBI Taxonomy" id="1484332"/>
    <lineage>
        <taxon>Bacteria</taxon>
        <taxon>Pseudomonadati</taxon>
        <taxon>Bacteroidota</taxon>
        <taxon>Flavobacteriia</taxon>
        <taxon>Flavobacteriales</taxon>
        <taxon>Flavobacteriaceae</taxon>
        <taxon>Flavobacterium</taxon>
    </lineage>
</organism>
<proteinExistence type="predicted"/>
<dbReference type="RefSeq" id="WP_310023601.1">
    <property type="nucleotide sequence ID" value="NZ_JAVDVI010000001.1"/>
</dbReference>